<dbReference type="Proteomes" id="UP000000763">
    <property type="component" value="Chromosome 8"/>
</dbReference>
<evidence type="ECO:0000256" key="1">
    <source>
        <dbReference type="SAM" id="MobiDB-lite"/>
    </source>
</evidence>
<reference evidence="3" key="2">
    <citation type="journal article" date="2008" name="Nucleic Acids Res.">
        <title>The rice annotation project database (RAP-DB): 2008 update.</title>
        <authorList>
            <consortium name="The rice annotation project (RAP)"/>
        </authorList>
    </citation>
    <scope>GENOME REANNOTATION</scope>
    <source>
        <strain evidence="3">cv. Nipponbare</strain>
    </source>
</reference>
<dbReference type="AlphaFoldDB" id="Q69U58"/>
<evidence type="ECO:0000313" key="2">
    <source>
        <dbReference type="EMBL" id="BAD33168.1"/>
    </source>
</evidence>
<proteinExistence type="predicted"/>
<gene>
    <name evidence="2" type="primary">P0015C07.25</name>
</gene>
<evidence type="ECO:0000313" key="3">
    <source>
        <dbReference type="Proteomes" id="UP000000763"/>
    </source>
</evidence>
<sequence length="146" mass="16083">MTIEQINITSINLSTLLRQEHQHPLLTSLVGGCPEFACKAADVAAASNNTSERVTDSMEGSSNKDMNSSKWKLNSNQAAEEEVMKSLYEIADSSAATIRQLEDKQKYKMSHLADDGLEKIHGGFDLTKDEVKSLLQSIKETAYTTD</sequence>
<feature type="region of interest" description="Disordered" evidence="1">
    <location>
        <begin position="47"/>
        <end position="75"/>
    </location>
</feature>
<organism evidence="2 3">
    <name type="scientific">Oryza sativa subsp. japonica</name>
    <name type="common">Rice</name>
    <dbReference type="NCBI Taxonomy" id="39947"/>
    <lineage>
        <taxon>Eukaryota</taxon>
        <taxon>Viridiplantae</taxon>
        <taxon>Streptophyta</taxon>
        <taxon>Embryophyta</taxon>
        <taxon>Tracheophyta</taxon>
        <taxon>Spermatophyta</taxon>
        <taxon>Magnoliopsida</taxon>
        <taxon>Liliopsida</taxon>
        <taxon>Poales</taxon>
        <taxon>Poaceae</taxon>
        <taxon>BOP clade</taxon>
        <taxon>Oryzoideae</taxon>
        <taxon>Oryzeae</taxon>
        <taxon>Oryzinae</taxon>
        <taxon>Oryza</taxon>
        <taxon>Oryza sativa</taxon>
    </lineage>
</organism>
<name>Q69U58_ORYSJ</name>
<protein>
    <submittedName>
        <fullName evidence="2">Uncharacterized protein</fullName>
    </submittedName>
</protein>
<accession>Q69U58</accession>
<reference evidence="3" key="1">
    <citation type="journal article" date="2005" name="Nature">
        <title>The map-based sequence of the rice genome.</title>
        <authorList>
            <consortium name="International rice genome sequencing project (IRGSP)"/>
            <person name="Matsumoto T."/>
            <person name="Wu J."/>
            <person name="Kanamori H."/>
            <person name="Katayose Y."/>
            <person name="Fujisawa M."/>
            <person name="Namiki N."/>
            <person name="Mizuno H."/>
            <person name="Yamamoto K."/>
            <person name="Antonio B.A."/>
            <person name="Baba T."/>
            <person name="Sakata K."/>
            <person name="Nagamura Y."/>
            <person name="Aoki H."/>
            <person name="Arikawa K."/>
            <person name="Arita K."/>
            <person name="Bito T."/>
            <person name="Chiden Y."/>
            <person name="Fujitsuka N."/>
            <person name="Fukunaka R."/>
            <person name="Hamada M."/>
            <person name="Harada C."/>
            <person name="Hayashi A."/>
            <person name="Hijishita S."/>
            <person name="Honda M."/>
            <person name="Hosokawa S."/>
            <person name="Ichikawa Y."/>
            <person name="Idonuma A."/>
            <person name="Iijima M."/>
            <person name="Ikeda M."/>
            <person name="Ikeno M."/>
            <person name="Ito K."/>
            <person name="Ito S."/>
            <person name="Ito T."/>
            <person name="Ito Y."/>
            <person name="Ito Y."/>
            <person name="Iwabuchi A."/>
            <person name="Kamiya K."/>
            <person name="Karasawa W."/>
            <person name="Kurita K."/>
            <person name="Katagiri S."/>
            <person name="Kikuta A."/>
            <person name="Kobayashi H."/>
            <person name="Kobayashi N."/>
            <person name="Machita K."/>
            <person name="Maehara T."/>
            <person name="Masukawa M."/>
            <person name="Mizubayashi T."/>
            <person name="Mukai Y."/>
            <person name="Nagasaki H."/>
            <person name="Nagata Y."/>
            <person name="Naito S."/>
            <person name="Nakashima M."/>
            <person name="Nakama Y."/>
            <person name="Nakamichi Y."/>
            <person name="Nakamura M."/>
            <person name="Meguro A."/>
            <person name="Negishi M."/>
            <person name="Ohta I."/>
            <person name="Ohta T."/>
            <person name="Okamoto M."/>
            <person name="Ono N."/>
            <person name="Saji S."/>
            <person name="Sakaguchi M."/>
            <person name="Sakai K."/>
            <person name="Shibata M."/>
            <person name="Shimokawa T."/>
            <person name="Song J."/>
            <person name="Takazaki Y."/>
            <person name="Terasawa K."/>
            <person name="Tsugane M."/>
            <person name="Tsuji K."/>
            <person name="Ueda S."/>
            <person name="Waki K."/>
            <person name="Yamagata H."/>
            <person name="Yamamoto M."/>
            <person name="Yamamoto S."/>
            <person name="Yamane H."/>
            <person name="Yoshiki S."/>
            <person name="Yoshihara R."/>
            <person name="Yukawa K."/>
            <person name="Zhong H."/>
            <person name="Yano M."/>
            <person name="Yuan Q."/>
            <person name="Ouyang S."/>
            <person name="Liu J."/>
            <person name="Jones K.M."/>
            <person name="Gansberger K."/>
            <person name="Moffat K."/>
            <person name="Hill J."/>
            <person name="Bera J."/>
            <person name="Fadrosh D."/>
            <person name="Jin S."/>
            <person name="Johri S."/>
            <person name="Kim M."/>
            <person name="Overton L."/>
            <person name="Reardon M."/>
            <person name="Tsitrin T."/>
            <person name="Vuong H."/>
            <person name="Weaver B."/>
            <person name="Ciecko A."/>
            <person name="Tallon L."/>
            <person name="Jackson J."/>
            <person name="Pai G."/>
            <person name="Aken S.V."/>
            <person name="Utterback T."/>
            <person name="Reidmuller S."/>
            <person name="Feldblyum T."/>
            <person name="Hsiao J."/>
            <person name="Zismann V."/>
            <person name="Iobst S."/>
            <person name="de Vazeille A.R."/>
            <person name="Buell C.R."/>
            <person name="Ying K."/>
            <person name="Li Y."/>
            <person name="Lu T."/>
            <person name="Huang Y."/>
            <person name="Zhao Q."/>
            <person name="Feng Q."/>
            <person name="Zhang L."/>
            <person name="Zhu J."/>
            <person name="Weng Q."/>
            <person name="Mu J."/>
            <person name="Lu Y."/>
            <person name="Fan D."/>
            <person name="Liu Y."/>
            <person name="Guan J."/>
            <person name="Zhang Y."/>
            <person name="Yu S."/>
            <person name="Liu X."/>
            <person name="Zhang Y."/>
            <person name="Hong G."/>
            <person name="Han B."/>
            <person name="Choisne N."/>
            <person name="Demange N."/>
            <person name="Orjeda G."/>
            <person name="Samain S."/>
            <person name="Cattolico L."/>
            <person name="Pelletier E."/>
            <person name="Couloux A."/>
            <person name="Segurens B."/>
            <person name="Wincker P."/>
            <person name="D'Hont A."/>
            <person name="Scarpelli C."/>
            <person name="Weissenbach J."/>
            <person name="Salanoubat M."/>
            <person name="Quetier F."/>
            <person name="Yu Y."/>
            <person name="Kim H.R."/>
            <person name="Rambo T."/>
            <person name="Currie J."/>
            <person name="Collura K."/>
            <person name="Luo M."/>
            <person name="Yang T."/>
            <person name="Ammiraju J.S.S."/>
            <person name="Engler F."/>
            <person name="Soderlund C."/>
            <person name="Wing R.A."/>
            <person name="Palmer L.E."/>
            <person name="de la Bastide M."/>
            <person name="Spiegel L."/>
            <person name="Nascimento L."/>
            <person name="Zutavern T."/>
            <person name="O'Shaughnessy A."/>
            <person name="Dike S."/>
            <person name="Dedhia N."/>
            <person name="Preston R."/>
            <person name="Balija V."/>
            <person name="McCombie W.R."/>
            <person name="Chow T."/>
            <person name="Chen H."/>
            <person name="Chung M."/>
            <person name="Chen C."/>
            <person name="Shaw J."/>
            <person name="Wu H."/>
            <person name="Hsiao K."/>
            <person name="Chao Y."/>
            <person name="Chu M."/>
            <person name="Cheng C."/>
            <person name="Hour A."/>
            <person name="Lee P."/>
            <person name="Lin S."/>
            <person name="Lin Y."/>
            <person name="Liou J."/>
            <person name="Liu S."/>
            <person name="Hsing Y."/>
            <person name="Raghuvanshi S."/>
            <person name="Mohanty A."/>
            <person name="Bharti A.K."/>
            <person name="Gaur A."/>
            <person name="Gupta V."/>
            <person name="Kumar D."/>
            <person name="Ravi V."/>
            <person name="Vij S."/>
            <person name="Kapur A."/>
            <person name="Khurana P."/>
            <person name="Khurana P."/>
            <person name="Khurana J.P."/>
            <person name="Tyagi A.K."/>
            <person name="Gaikwad K."/>
            <person name="Singh A."/>
            <person name="Dalal V."/>
            <person name="Srivastava S."/>
            <person name="Dixit A."/>
            <person name="Pal A.K."/>
            <person name="Ghazi I.A."/>
            <person name="Yadav M."/>
            <person name="Pandit A."/>
            <person name="Bhargava A."/>
            <person name="Sureshbabu K."/>
            <person name="Batra K."/>
            <person name="Sharma T.R."/>
            <person name="Mohapatra T."/>
            <person name="Singh N.K."/>
            <person name="Messing J."/>
            <person name="Nelson A.B."/>
            <person name="Fuks G."/>
            <person name="Kavchok S."/>
            <person name="Keizer G."/>
            <person name="Linton E."/>
            <person name="Llaca V."/>
            <person name="Song R."/>
            <person name="Tanyolac B."/>
            <person name="Young S."/>
            <person name="Ho-Il K."/>
            <person name="Hahn J.H."/>
            <person name="Sangsakoo G."/>
            <person name="Vanavichit A."/>
            <person name="de Mattos Luiz.A.T."/>
            <person name="Zimmer P.D."/>
            <person name="Malone G."/>
            <person name="Dellagostin O."/>
            <person name="de Oliveira A.C."/>
            <person name="Bevan M."/>
            <person name="Bancroft I."/>
            <person name="Minx P."/>
            <person name="Cordum H."/>
            <person name="Wilson R."/>
            <person name="Cheng Z."/>
            <person name="Jin W."/>
            <person name="Jiang J."/>
            <person name="Leong S.A."/>
            <person name="Iwama H."/>
            <person name="Gojobori T."/>
            <person name="Itoh T."/>
            <person name="Niimura Y."/>
            <person name="Fujii Y."/>
            <person name="Habara T."/>
            <person name="Sakai H."/>
            <person name="Sato Y."/>
            <person name="Wilson G."/>
            <person name="Kumar K."/>
            <person name="McCouch S."/>
            <person name="Juretic N."/>
            <person name="Hoen D."/>
            <person name="Wright S."/>
            <person name="Bruskiewich R."/>
            <person name="Bureau T."/>
            <person name="Miyao A."/>
            <person name="Hirochika H."/>
            <person name="Nishikawa T."/>
            <person name="Kadowaki K."/>
            <person name="Sugiura M."/>
            <person name="Burr B."/>
            <person name="Sasaki T."/>
        </authorList>
    </citation>
    <scope>NUCLEOTIDE SEQUENCE [LARGE SCALE GENOMIC DNA]</scope>
    <source>
        <strain evidence="3">cv. Nipponbare</strain>
    </source>
</reference>
<dbReference type="EMBL" id="AP004654">
    <property type="protein sequence ID" value="BAD33168.1"/>
    <property type="molecule type" value="Genomic_DNA"/>
</dbReference>